<dbReference type="Proteomes" id="UP000018461">
    <property type="component" value="Unassembled WGS sequence"/>
</dbReference>
<dbReference type="InterPro" id="IPR011252">
    <property type="entry name" value="Fibrogen-bd_dom1"/>
</dbReference>
<proteinExistence type="predicted"/>
<evidence type="ECO:0000313" key="11">
    <source>
        <dbReference type="EMBL" id="EHL10414.1"/>
    </source>
</evidence>
<keyword evidence="2" id="KW-0134">Cell wall</keyword>
<dbReference type="InterPro" id="IPR008454">
    <property type="entry name" value="Collagen-bd_Cna-like_B-typ_dom"/>
</dbReference>
<evidence type="ECO:0000259" key="9">
    <source>
        <dbReference type="Pfam" id="PF17802"/>
    </source>
</evidence>
<feature type="compositionally biased region" description="Basic and acidic residues" evidence="6">
    <location>
        <begin position="788"/>
        <end position="801"/>
    </location>
</feature>
<evidence type="ECO:0000256" key="3">
    <source>
        <dbReference type="ARBA" id="ARBA00022525"/>
    </source>
</evidence>
<keyword evidence="7" id="KW-1133">Transmembrane helix</keyword>
<comment type="caution">
    <text evidence="11">The sequence shown here is derived from an EMBL/GenBank/DDBJ whole genome shotgun (WGS) entry which is preliminary data.</text>
</comment>
<evidence type="ECO:0000256" key="1">
    <source>
        <dbReference type="ARBA" id="ARBA00004168"/>
    </source>
</evidence>
<feature type="region of interest" description="Disordered" evidence="6">
    <location>
        <begin position="28"/>
        <end position="65"/>
    </location>
</feature>
<dbReference type="SUPFAM" id="SSF49401">
    <property type="entry name" value="Bacterial adhesins"/>
    <property type="match status" value="1"/>
</dbReference>
<feature type="domain" description="SDR-like Ig" evidence="10">
    <location>
        <begin position="120"/>
        <end position="207"/>
    </location>
</feature>
<dbReference type="Pfam" id="PF17961">
    <property type="entry name" value="Big_8"/>
    <property type="match status" value="1"/>
</dbReference>
<feature type="domain" description="SpaA-like prealbumin fold" evidence="9">
    <location>
        <begin position="451"/>
        <end position="520"/>
    </location>
</feature>
<dbReference type="InterPro" id="IPR008966">
    <property type="entry name" value="Adhesion_dom_sf"/>
</dbReference>
<dbReference type="Gene3D" id="2.60.40.1280">
    <property type="match status" value="1"/>
</dbReference>
<dbReference type="GO" id="GO:0007155">
    <property type="term" value="P:cell adhesion"/>
    <property type="evidence" value="ECO:0007669"/>
    <property type="project" value="InterPro"/>
</dbReference>
<keyword evidence="3" id="KW-0964">Secreted</keyword>
<feature type="domain" description="CNA-B" evidence="8">
    <location>
        <begin position="648"/>
        <end position="726"/>
    </location>
</feature>
<evidence type="ECO:0000259" key="8">
    <source>
        <dbReference type="Pfam" id="PF05738"/>
    </source>
</evidence>
<evidence type="ECO:0000256" key="5">
    <source>
        <dbReference type="ARBA" id="ARBA00023088"/>
    </source>
</evidence>
<keyword evidence="5" id="KW-0572">Peptidoglycan-anchor</keyword>
<sequence>MKAKRNLLALLLSVVIFWQGFSVVNAENVSPTPESSISLSSSAVEEEGNRTEITGVNPEDTENDLEEASLSNSADSTDILTMARAASLVGTGVERSDVIQNIRMTLNGNPIDENTKIYANTDFALKIKLAVSGKTVNNGDYAVVQLPGSLAAVSEDTEIKNDAGQVMANAHYDSTTKQLKIIFTENAENYSGADGEFTFLVRVNQSEGDTAKQVPINIPFNGRTFSIQLNYQGIGLDEEPNFWKNYGGSIEQYEDKEGTIHYLVHFFIQVNGRRLTKVGTVSEKFTNIEIHDKLISDVFSYVDPSDPDHSMNWKNASDADRFYPTLVRGVWRSGYRDEDYVFHPATDDGANRGPKWALQDVDNNALPARGDRVPLKYKDGKRAFDYRVGDLNVEEGFELQYYVEVNEVPQDGTVYRNDASITGDSISMGTHEREVPVQYSGGNLNGTGFTLRIEKRNEERQALSGAEFTIENKRTKVKKTVVTNADGIATLENAVLADYVIKEIKAPTGYVLDEQEQQIDKEELKRSAAGNATVTKFFVNKKANEAKPETRSVLVDKKWIQGNSTVQKPNKVKVYLVENGEKTNKVQELSEENGWKASFSNLPKKDASGAQITYTVAEENLQDYKPAISGTQDTGFTITNYTGDRVAIPVTKIWKGSGEHPLGLTVQLYAGSVRVSSAYLTAQNGWQYTFDMPKYDDAGKEIKYTVTEENLSGYTASRADEENNGYKNVFVNTKEKPNNPGGGGNTPNNPGGGGNTPKTPSGNTPKDPGTPPPSTPDEPGKVLGASRPMEDNPERKGEVLGESRPAVKGRAATKTEDKAAMKLYGVLFALSLISFSASLFGKNFFLKKRKG</sequence>
<feature type="transmembrane region" description="Helical" evidence="7">
    <location>
        <begin position="823"/>
        <end position="845"/>
    </location>
</feature>
<accession>G9WPY1</accession>
<keyword evidence="4" id="KW-0732">Signal</keyword>
<evidence type="ECO:0000256" key="4">
    <source>
        <dbReference type="ARBA" id="ARBA00022729"/>
    </source>
</evidence>
<feature type="compositionally biased region" description="Low complexity" evidence="6">
    <location>
        <begin position="34"/>
        <end position="43"/>
    </location>
</feature>
<dbReference type="Pfam" id="PF05738">
    <property type="entry name" value="Cna_B"/>
    <property type="match status" value="2"/>
</dbReference>
<feature type="domain" description="CNA-B" evidence="8">
    <location>
        <begin position="554"/>
        <end position="640"/>
    </location>
</feature>
<keyword evidence="7" id="KW-0472">Membrane</keyword>
<gene>
    <name evidence="11" type="ORF">HMPREF9625_01414</name>
</gene>
<dbReference type="InterPro" id="IPR041171">
    <property type="entry name" value="SDR_Ig"/>
</dbReference>
<dbReference type="HOGENOM" id="CLU_017815_0_0_9"/>
<dbReference type="InterPro" id="IPR041033">
    <property type="entry name" value="SpaA_PFL_dom_1"/>
</dbReference>
<comment type="subcellular location">
    <subcellularLocation>
        <location evidence="1">Secreted</location>
        <location evidence="1">Cell wall</location>
        <topology evidence="1">Peptidoglycan-anchor</topology>
    </subcellularLocation>
</comment>
<keyword evidence="7" id="KW-0812">Transmembrane</keyword>
<reference evidence="11" key="1">
    <citation type="submission" date="2011-08" db="EMBL/GenBank/DDBJ databases">
        <authorList>
            <consortium name="The Broad Institute Genome Sequencing Platform"/>
            <person name="Earl A."/>
            <person name="Ward D."/>
            <person name="Feldgarden M."/>
            <person name="Gevers D."/>
            <person name="Sizova M."/>
            <person name="Hazen A."/>
            <person name="Epstein S."/>
            <person name="Young S.K."/>
            <person name="Zeng Q."/>
            <person name="Gargeya S."/>
            <person name="Fitzgerald M."/>
            <person name="Haas B."/>
            <person name="Abouelleil A."/>
            <person name="Alvarado L."/>
            <person name="Arachchi H.M."/>
            <person name="Berlin A."/>
            <person name="Brown A."/>
            <person name="Chapman S.B."/>
            <person name="Chen Z."/>
            <person name="Dunbar C."/>
            <person name="Freedman E."/>
            <person name="Gearin G."/>
            <person name="Gellesch M."/>
            <person name="Goldberg J."/>
            <person name="Griggs A."/>
            <person name="Gujja S."/>
            <person name="Heiman D."/>
            <person name="Howarth C."/>
            <person name="Larson L."/>
            <person name="Lui A."/>
            <person name="MacDonald P.J.P."/>
            <person name="Montmayeur A."/>
            <person name="Murphy C."/>
            <person name="Neiman D."/>
            <person name="Pearson M."/>
            <person name="Priest M."/>
            <person name="Roberts A."/>
            <person name="Saif S."/>
            <person name="Shea T."/>
            <person name="Shenoy N."/>
            <person name="Sisk P."/>
            <person name="Stolte C."/>
            <person name="Sykes S."/>
            <person name="Wortman J."/>
            <person name="Nusbaum C."/>
            <person name="Birren B."/>
        </authorList>
    </citation>
    <scope>NUCLEOTIDE SEQUENCE</scope>
    <source>
        <strain evidence="11">ACB1</strain>
    </source>
</reference>
<name>G9WPY1_9FIRM</name>
<dbReference type="PATRIC" id="fig|796943.3.peg.1872"/>
<dbReference type="EMBL" id="AFZC02000001">
    <property type="protein sequence ID" value="EHL10414.1"/>
    <property type="molecule type" value="Genomic_DNA"/>
</dbReference>
<evidence type="ECO:0000259" key="10">
    <source>
        <dbReference type="Pfam" id="PF17961"/>
    </source>
</evidence>
<dbReference type="Pfam" id="PF17802">
    <property type="entry name" value="SpaA"/>
    <property type="match status" value="1"/>
</dbReference>
<feature type="region of interest" description="Disordered" evidence="6">
    <location>
        <begin position="731"/>
        <end position="814"/>
    </location>
</feature>
<dbReference type="CDD" id="cd00222">
    <property type="entry name" value="CollagenBindB"/>
    <property type="match status" value="2"/>
</dbReference>
<evidence type="ECO:0000256" key="7">
    <source>
        <dbReference type="SAM" id="Phobius"/>
    </source>
</evidence>
<reference evidence="11" key="2">
    <citation type="submission" date="2013-03" db="EMBL/GenBank/DDBJ databases">
        <title>The Genome Sequence of Oribacterium sp. ACB1.</title>
        <authorList>
            <consortium name="The Broad Institute Genomics Platform"/>
            <consortium name="The Broad Institute Genome Sequencing Center for Infectious Disease"/>
            <person name="Earl A."/>
            <person name="Ward D."/>
            <person name="Feldgarden M."/>
            <person name="Gevers D."/>
            <person name="Sizova M."/>
            <person name="Hazen A."/>
            <person name="Epstein S."/>
            <person name="Walker B."/>
            <person name="Young S."/>
            <person name="Zeng Q."/>
            <person name="Gargeya S."/>
            <person name="Fitzgerald M."/>
            <person name="Haas B."/>
            <person name="Abouelleil A."/>
            <person name="Allen A.W."/>
            <person name="Alvarado L."/>
            <person name="Arachchi H.M."/>
            <person name="Berlin A.M."/>
            <person name="Chapman S.B."/>
            <person name="Gainer-Dewar J."/>
            <person name="Goldberg J."/>
            <person name="Griggs A."/>
            <person name="Gujja S."/>
            <person name="Hansen M."/>
            <person name="Howarth C."/>
            <person name="Imamovic A."/>
            <person name="Ireland A."/>
            <person name="Larimer J."/>
            <person name="McCowan C."/>
            <person name="Murphy C."/>
            <person name="Pearson M."/>
            <person name="Poon T.W."/>
            <person name="Priest M."/>
            <person name="Roberts A."/>
            <person name="Saif S."/>
            <person name="Shea T."/>
            <person name="Sisk P."/>
            <person name="Sykes S."/>
            <person name="Wortman J."/>
            <person name="Nusbaum C."/>
            <person name="Birren B."/>
        </authorList>
    </citation>
    <scope>NUCLEOTIDE SEQUENCE [LARGE SCALE GENOMIC DNA]</scope>
    <source>
        <strain evidence="11">ACB1</strain>
    </source>
</reference>
<dbReference type="AlphaFoldDB" id="G9WPY1"/>
<dbReference type="Gene3D" id="2.60.40.1140">
    <property type="entry name" value="Collagen-binding surface protein Cna, B-type domain"/>
    <property type="match status" value="2"/>
</dbReference>
<feature type="compositionally biased region" description="Gly residues" evidence="6">
    <location>
        <begin position="740"/>
        <end position="755"/>
    </location>
</feature>
<evidence type="ECO:0000256" key="6">
    <source>
        <dbReference type="SAM" id="MobiDB-lite"/>
    </source>
</evidence>
<dbReference type="STRING" id="796943.HMPREF9625_01414"/>
<dbReference type="RefSeq" id="WP_009535260.1">
    <property type="nucleotide sequence ID" value="NZ_KE148312.1"/>
</dbReference>
<dbReference type="InterPro" id="IPR013783">
    <property type="entry name" value="Ig-like_fold"/>
</dbReference>
<evidence type="ECO:0000256" key="2">
    <source>
        <dbReference type="ARBA" id="ARBA00022512"/>
    </source>
</evidence>
<feature type="compositionally biased region" description="Low complexity" evidence="6">
    <location>
        <begin position="756"/>
        <end position="767"/>
    </location>
</feature>
<evidence type="ECO:0000313" key="12">
    <source>
        <dbReference type="Proteomes" id="UP000018461"/>
    </source>
</evidence>
<protein>
    <submittedName>
        <fullName evidence="11">Uncharacterized protein</fullName>
    </submittedName>
</protein>
<dbReference type="Gene3D" id="2.60.40.10">
    <property type="entry name" value="Immunoglobulins"/>
    <property type="match status" value="1"/>
</dbReference>
<dbReference type="SUPFAM" id="SSF49478">
    <property type="entry name" value="Cna protein B-type domain"/>
    <property type="match status" value="3"/>
</dbReference>
<keyword evidence="12" id="KW-1185">Reference proteome</keyword>
<organism evidence="11 12">
    <name type="scientific">Oribacterium parvum ACB1</name>
    <dbReference type="NCBI Taxonomy" id="796943"/>
    <lineage>
        <taxon>Bacteria</taxon>
        <taxon>Bacillati</taxon>
        <taxon>Bacillota</taxon>
        <taxon>Clostridia</taxon>
        <taxon>Lachnospirales</taxon>
        <taxon>Lachnospiraceae</taxon>
        <taxon>Oribacterium</taxon>
    </lineage>
</organism>